<dbReference type="AlphaFoldDB" id="A0A1F8G4I9"/>
<dbReference type="Proteomes" id="UP000177478">
    <property type="component" value="Unassembled WGS sequence"/>
</dbReference>
<comment type="caution">
    <text evidence="1">The sequence shown here is derived from an EMBL/GenBank/DDBJ whole genome shotgun (WGS) entry which is preliminary data.</text>
</comment>
<dbReference type="EMBL" id="MGKD01000006">
    <property type="protein sequence ID" value="OGN20255.1"/>
    <property type="molecule type" value="Genomic_DNA"/>
</dbReference>
<sequence length="80" mass="9405">MSKIVRQAHYKMVLETLFGSRARLRLLKFLFRNYPNGYTVSEITKHLQEDRNIVKKEIENFIQIGLLVRGSKAGKKIIEQ</sequence>
<evidence type="ECO:0000313" key="2">
    <source>
        <dbReference type="Proteomes" id="UP000177478"/>
    </source>
</evidence>
<protein>
    <recommendedName>
        <fullName evidence="3">HTH arsR-type domain-containing protein</fullName>
    </recommendedName>
</protein>
<gene>
    <name evidence="1" type="ORF">A3F25_02260</name>
</gene>
<name>A0A1F8G4I9_9BACT</name>
<accession>A0A1F8G4I9</accession>
<evidence type="ECO:0008006" key="3">
    <source>
        <dbReference type="Google" id="ProtNLM"/>
    </source>
</evidence>
<organism evidence="1 2">
    <name type="scientific">Candidatus Yanofskybacteria bacterium RIFCSPHIGHO2_12_FULL_45_19b</name>
    <dbReference type="NCBI Taxonomy" id="1802689"/>
    <lineage>
        <taxon>Bacteria</taxon>
        <taxon>Candidatus Yanofskyibacteriota</taxon>
    </lineage>
</organism>
<proteinExistence type="predicted"/>
<evidence type="ECO:0000313" key="1">
    <source>
        <dbReference type="EMBL" id="OGN20255.1"/>
    </source>
</evidence>
<reference evidence="1 2" key="1">
    <citation type="journal article" date="2016" name="Nat. Commun.">
        <title>Thousands of microbial genomes shed light on interconnected biogeochemical processes in an aquifer system.</title>
        <authorList>
            <person name="Anantharaman K."/>
            <person name="Brown C.T."/>
            <person name="Hug L.A."/>
            <person name="Sharon I."/>
            <person name="Castelle C.J."/>
            <person name="Probst A.J."/>
            <person name="Thomas B.C."/>
            <person name="Singh A."/>
            <person name="Wilkins M.J."/>
            <person name="Karaoz U."/>
            <person name="Brodie E.L."/>
            <person name="Williams K.H."/>
            <person name="Hubbard S.S."/>
            <person name="Banfield J.F."/>
        </authorList>
    </citation>
    <scope>NUCLEOTIDE SEQUENCE [LARGE SCALE GENOMIC DNA]</scope>
</reference>